<dbReference type="Proteomes" id="UP000305131">
    <property type="component" value="Unassembled WGS sequence"/>
</dbReference>
<name>A0A6C1KS70_XANAU</name>
<dbReference type="SMART" id="SM00382">
    <property type="entry name" value="AAA"/>
    <property type="match status" value="1"/>
</dbReference>
<dbReference type="OrthoDB" id="9783370at2"/>
<dbReference type="SUPFAM" id="SSF52540">
    <property type="entry name" value="P-loop containing nucleoside triphosphate hydrolases"/>
    <property type="match status" value="1"/>
</dbReference>
<reference evidence="2 3" key="1">
    <citation type="submission" date="2019-05" db="EMBL/GenBank/DDBJ databases">
        <authorList>
            <person name="Zhou X."/>
        </authorList>
    </citation>
    <scope>NUCLEOTIDE SEQUENCE [LARGE SCALE GENOMIC DNA]</scope>
    <source>
        <strain evidence="2 3">DSM 432</strain>
    </source>
</reference>
<proteinExistence type="predicted"/>
<dbReference type="Gene3D" id="3.40.50.300">
    <property type="entry name" value="P-loop containing nucleotide triphosphate hydrolases"/>
    <property type="match status" value="1"/>
</dbReference>
<evidence type="ECO:0000313" key="3">
    <source>
        <dbReference type="Proteomes" id="UP000305131"/>
    </source>
</evidence>
<protein>
    <recommendedName>
        <fullName evidence="1">AAA+ ATPase domain-containing protein</fullName>
    </recommendedName>
</protein>
<feature type="domain" description="AAA+ ATPase" evidence="1">
    <location>
        <begin position="74"/>
        <end position="282"/>
    </location>
</feature>
<dbReference type="InterPro" id="IPR027417">
    <property type="entry name" value="P-loop_NTPase"/>
</dbReference>
<dbReference type="AlphaFoldDB" id="A0A6C1KS70"/>
<comment type="caution">
    <text evidence="2">The sequence shown here is derived from an EMBL/GenBank/DDBJ whole genome shotgun (WGS) entry which is preliminary data.</text>
</comment>
<gene>
    <name evidence="2" type="ORF">FBQ73_10320</name>
</gene>
<evidence type="ECO:0000259" key="1">
    <source>
        <dbReference type="SMART" id="SM00382"/>
    </source>
</evidence>
<sequence length="384" mass="41233">MTSKPKLAAFEAARRRPSGDGTEWLVPELLTEVDLPLPTVAASLGDGAGGSTAGGKPYVFSPELLYAFKAALLVGQPLLLTGEPGVGKTQAGLALAARLCIPVERFTTRSVTVAADLLYGIDDIRRFRDSHGAGRRALRDYVTLGPIALAVLRSLGPAYALEPGVFRDGNGIAATGWAQLGENFGVPAGPVTLGLLFPDVFDGLTGPVRTLVVVDEIDKAPRDTPNDLLVEFEEMRLHIRELGLHLKANAAHWPIVVLTANAERALPETLLRRCIFHTLTLSDATLRDIIETNLRDIEMDGGLVDQALLLFRELRDPTFHAGTMSRPPSTAECIAAVRAMHLWSPVPSLADHGLRQAMAMAFGKTRADFAICEQAMARLWGAPA</sequence>
<dbReference type="InterPro" id="IPR003593">
    <property type="entry name" value="AAA+_ATPase"/>
</dbReference>
<organism evidence="2 3">
    <name type="scientific">Xanthobacter autotrophicus</name>
    <dbReference type="NCBI Taxonomy" id="280"/>
    <lineage>
        <taxon>Bacteria</taxon>
        <taxon>Pseudomonadati</taxon>
        <taxon>Pseudomonadota</taxon>
        <taxon>Alphaproteobacteria</taxon>
        <taxon>Hyphomicrobiales</taxon>
        <taxon>Xanthobacteraceae</taxon>
        <taxon>Xanthobacter</taxon>
    </lineage>
</organism>
<accession>A0A6C1KS70</accession>
<dbReference type="RefSeq" id="WP_138399393.1">
    <property type="nucleotide sequence ID" value="NZ_JBAFVI010000002.1"/>
</dbReference>
<dbReference type="GeneID" id="95773847"/>
<dbReference type="EMBL" id="VAUP01000022">
    <property type="protein sequence ID" value="TLX43036.1"/>
    <property type="molecule type" value="Genomic_DNA"/>
</dbReference>
<evidence type="ECO:0000313" key="2">
    <source>
        <dbReference type="EMBL" id="TLX43036.1"/>
    </source>
</evidence>